<dbReference type="PANTHER" id="PTHR45642:SF52">
    <property type="entry name" value="GDSL-LIKE LIPASE_ACYLHYDROLASE"/>
    <property type="match status" value="1"/>
</dbReference>
<organism evidence="3 4">
    <name type="scientific">Sphenostylis stenocarpa</name>
    <dbReference type="NCBI Taxonomy" id="92480"/>
    <lineage>
        <taxon>Eukaryota</taxon>
        <taxon>Viridiplantae</taxon>
        <taxon>Streptophyta</taxon>
        <taxon>Embryophyta</taxon>
        <taxon>Tracheophyta</taxon>
        <taxon>Spermatophyta</taxon>
        <taxon>Magnoliopsida</taxon>
        <taxon>eudicotyledons</taxon>
        <taxon>Gunneridae</taxon>
        <taxon>Pentapetalae</taxon>
        <taxon>rosids</taxon>
        <taxon>fabids</taxon>
        <taxon>Fabales</taxon>
        <taxon>Fabaceae</taxon>
        <taxon>Papilionoideae</taxon>
        <taxon>50 kb inversion clade</taxon>
        <taxon>NPAAA clade</taxon>
        <taxon>indigoferoid/millettioid clade</taxon>
        <taxon>Phaseoleae</taxon>
        <taxon>Sphenostylis</taxon>
    </lineage>
</organism>
<keyword evidence="4" id="KW-1185">Reference proteome</keyword>
<dbReference type="EMBL" id="OY731405">
    <property type="protein sequence ID" value="CAJ1972569.1"/>
    <property type="molecule type" value="Genomic_DNA"/>
</dbReference>
<dbReference type="Proteomes" id="UP001189624">
    <property type="component" value="Chromosome 8"/>
</dbReference>
<feature type="signal peptide" evidence="2">
    <location>
        <begin position="1"/>
        <end position="22"/>
    </location>
</feature>
<feature type="chain" id="PRO_5041650859" evidence="2">
    <location>
        <begin position="23"/>
        <end position="292"/>
    </location>
</feature>
<dbReference type="InterPro" id="IPR035669">
    <property type="entry name" value="SGNH_plant_lipase-like"/>
</dbReference>
<protein>
    <submittedName>
        <fullName evidence="3">Uncharacterized protein</fullName>
    </submittedName>
</protein>
<dbReference type="GO" id="GO:0016788">
    <property type="term" value="F:hydrolase activity, acting on ester bonds"/>
    <property type="evidence" value="ECO:0007669"/>
    <property type="project" value="InterPro"/>
</dbReference>
<dbReference type="InterPro" id="IPR036514">
    <property type="entry name" value="SGNH_hydro_sf"/>
</dbReference>
<evidence type="ECO:0000313" key="3">
    <source>
        <dbReference type="EMBL" id="CAJ1972569.1"/>
    </source>
</evidence>
<sequence length="292" mass="31370">MERAVRFVVLVFFAIGVLKTGADNGKVPALFSFGDSILDTGNNNNLPSLIKCNYPPYGRNFYGGKATGRFCNGRNPSDLIADALGIKATLPAYLDPNLRTGDLPSGVSFASGGSGIDVQTATNQNLYELGARRVWVLSTLPLGCLPGGRTIGGGPLRFCAPIVNGQAQLFNGLLSSAVHSIRSSLPNFDIRFIDVYTPLLNLIQNPQQAGFLDVAEGCCGTGVFGVAGLCTLFSVCPNPATYVFWDYAHPTERAYQFVVSSVLHIARYMKLLPTVLLKNCKKQIDMKYGESS</sequence>
<dbReference type="Gramene" id="rna-AYBTSS11_LOCUS24620">
    <property type="protein sequence ID" value="CAJ1972569.1"/>
    <property type="gene ID" value="gene-AYBTSS11_LOCUS24620"/>
</dbReference>
<dbReference type="InterPro" id="IPR050592">
    <property type="entry name" value="GDSL_lipolytic_enzyme"/>
</dbReference>
<name>A0AA86TES1_9FABA</name>
<comment type="similarity">
    <text evidence="1">Belongs to the 'GDSL' lipolytic enzyme family.</text>
</comment>
<dbReference type="AlphaFoldDB" id="A0AA86TES1"/>
<dbReference type="InterPro" id="IPR001087">
    <property type="entry name" value="GDSL"/>
</dbReference>
<keyword evidence="2" id="KW-0732">Signal</keyword>
<evidence type="ECO:0000256" key="1">
    <source>
        <dbReference type="ARBA" id="ARBA00008668"/>
    </source>
</evidence>
<dbReference type="CDD" id="cd01837">
    <property type="entry name" value="SGNH_plant_lipase_like"/>
    <property type="match status" value="1"/>
</dbReference>
<evidence type="ECO:0000313" key="4">
    <source>
        <dbReference type="Proteomes" id="UP001189624"/>
    </source>
</evidence>
<proteinExistence type="inferred from homology"/>
<dbReference type="Gene3D" id="3.40.50.1110">
    <property type="entry name" value="SGNH hydrolase"/>
    <property type="match status" value="2"/>
</dbReference>
<gene>
    <name evidence="3" type="ORF">AYBTSS11_LOCUS24620</name>
</gene>
<dbReference type="PANTHER" id="PTHR45642">
    <property type="entry name" value="GDSL ESTERASE/LIPASE EXL3"/>
    <property type="match status" value="1"/>
</dbReference>
<dbReference type="GO" id="GO:0005576">
    <property type="term" value="C:extracellular region"/>
    <property type="evidence" value="ECO:0007669"/>
    <property type="project" value="TreeGrafter"/>
</dbReference>
<evidence type="ECO:0000256" key="2">
    <source>
        <dbReference type="SAM" id="SignalP"/>
    </source>
</evidence>
<reference evidence="3" key="1">
    <citation type="submission" date="2023-10" db="EMBL/GenBank/DDBJ databases">
        <authorList>
            <person name="Domelevo Entfellner J.-B."/>
        </authorList>
    </citation>
    <scope>NUCLEOTIDE SEQUENCE</scope>
</reference>
<dbReference type="Pfam" id="PF00657">
    <property type="entry name" value="Lipase_GDSL"/>
    <property type="match status" value="1"/>
</dbReference>
<accession>A0AA86TES1</accession>